<sequence>MVTLVTKHPSVYAQFLAGNFTVKKTTHAFSAIALDQAHEQNNALVKGDGGAVGLTENPAALRRWMVSGPEMARLISEFQATTEKRMKKTELKHHEQTKHTQVAFAQDVRALTRVMEEMGNPFCEDSKDLLVLDSRDLADPAVINTLHQIEKLGQEQYDTYVNERLVHQTKPIADPIKRNNLHIFSRPPVREKSRTQFQVLSLKNDCSLFSRLFIASQTRDGDLDEFFAHENQACPLALSQMGKIRLGTKSDLVGCLEGLITPRENDAASPPVEVMFLDGAAIVNMLAPGNAKTFSEYASLVFLLYITSQLQHMSRVDIVWDEYFPDSLKA</sequence>
<dbReference type="EMBL" id="JAINUG010000202">
    <property type="protein sequence ID" value="KAJ8387988.1"/>
    <property type="molecule type" value="Genomic_DNA"/>
</dbReference>
<gene>
    <name evidence="1" type="ORF">AAFF_G00147790</name>
</gene>
<dbReference type="PANTHER" id="PTHR47018:SF1">
    <property type="entry name" value="TESMIN_TSO1-LIKE CXC DOMAIN-CONTAINING PROTEIN"/>
    <property type="match status" value="1"/>
</dbReference>
<reference evidence="1" key="1">
    <citation type="journal article" date="2023" name="Science">
        <title>Genome structures resolve the early diversification of teleost fishes.</title>
        <authorList>
            <person name="Parey E."/>
            <person name="Louis A."/>
            <person name="Montfort J."/>
            <person name="Bouchez O."/>
            <person name="Roques C."/>
            <person name="Iampietro C."/>
            <person name="Lluch J."/>
            <person name="Castinel A."/>
            <person name="Donnadieu C."/>
            <person name="Desvignes T."/>
            <person name="Floi Bucao C."/>
            <person name="Jouanno E."/>
            <person name="Wen M."/>
            <person name="Mejri S."/>
            <person name="Dirks R."/>
            <person name="Jansen H."/>
            <person name="Henkel C."/>
            <person name="Chen W.J."/>
            <person name="Zahm M."/>
            <person name="Cabau C."/>
            <person name="Klopp C."/>
            <person name="Thompson A.W."/>
            <person name="Robinson-Rechavi M."/>
            <person name="Braasch I."/>
            <person name="Lecointre G."/>
            <person name="Bobe J."/>
            <person name="Postlethwait J.H."/>
            <person name="Berthelot C."/>
            <person name="Roest Crollius H."/>
            <person name="Guiguen Y."/>
        </authorList>
    </citation>
    <scope>NUCLEOTIDE SEQUENCE</scope>
    <source>
        <strain evidence="1">NC1722</strain>
    </source>
</reference>
<name>A0AAD7W924_9TELE</name>
<organism evidence="1 2">
    <name type="scientific">Aldrovandia affinis</name>
    <dbReference type="NCBI Taxonomy" id="143900"/>
    <lineage>
        <taxon>Eukaryota</taxon>
        <taxon>Metazoa</taxon>
        <taxon>Chordata</taxon>
        <taxon>Craniata</taxon>
        <taxon>Vertebrata</taxon>
        <taxon>Euteleostomi</taxon>
        <taxon>Actinopterygii</taxon>
        <taxon>Neopterygii</taxon>
        <taxon>Teleostei</taxon>
        <taxon>Notacanthiformes</taxon>
        <taxon>Halosauridae</taxon>
        <taxon>Aldrovandia</taxon>
    </lineage>
</organism>
<dbReference type="Proteomes" id="UP001221898">
    <property type="component" value="Unassembled WGS sequence"/>
</dbReference>
<keyword evidence="2" id="KW-1185">Reference proteome</keyword>
<dbReference type="PANTHER" id="PTHR47018">
    <property type="entry name" value="CXC DOMAIN-CONTAINING PROTEIN-RELATED"/>
    <property type="match status" value="1"/>
</dbReference>
<dbReference type="AlphaFoldDB" id="A0AAD7W924"/>
<proteinExistence type="predicted"/>
<evidence type="ECO:0000313" key="1">
    <source>
        <dbReference type="EMBL" id="KAJ8387988.1"/>
    </source>
</evidence>
<protein>
    <submittedName>
        <fullName evidence="1">Uncharacterized protein</fullName>
    </submittedName>
</protein>
<accession>A0AAD7W924</accession>
<comment type="caution">
    <text evidence="1">The sequence shown here is derived from an EMBL/GenBank/DDBJ whole genome shotgun (WGS) entry which is preliminary data.</text>
</comment>
<evidence type="ECO:0000313" key="2">
    <source>
        <dbReference type="Proteomes" id="UP001221898"/>
    </source>
</evidence>